<dbReference type="SUPFAM" id="SSF81665">
    <property type="entry name" value="Calcium ATPase, transmembrane domain M"/>
    <property type="match status" value="1"/>
</dbReference>
<dbReference type="STRING" id="1385519.N801_01895"/>
<evidence type="ECO:0000256" key="1">
    <source>
        <dbReference type="ARBA" id="ARBA00004127"/>
    </source>
</evidence>
<dbReference type="GO" id="GO:0055070">
    <property type="term" value="P:copper ion homeostasis"/>
    <property type="evidence" value="ECO:0007669"/>
    <property type="project" value="TreeGrafter"/>
</dbReference>
<evidence type="ECO:0000256" key="9">
    <source>
        <dbReference type="ARBA" id="ARBA00023136"/>
    </source>
</evidence>
<keyword evidence="7" id="KW-1278">Translocase</keyword>
<dbReference type="InterPro" id="IPR044492">
    <property type="entry name" value="P_typ_ATPase_HD_dom"/>
</dbReference>
<keyword evidence="13" id="KW-1185">Reference proteome</keyword>
<dbReference type="Pfam" id="PF00702">
    <property type="entry name" value="Hydrolase"/>
    <property type="match status" value="1"/>
</dbReference>
<keyword evidence="4 10" id="KW-0479">Metal-binding</keyword>
<dbReference type="AlphaFoldDB" id="A0A0A0JLD6"/>
<dbReference type="Gene3D" id="3.40.50.1000">
    <property type="entry name" value="HAD superfamily/HAD-like"/>
    <property type="match status" value="1"/>
</dbReference>
<dbReference type="Gene3D" id="3.40.1110.10">
    <property type="entry name" value="Calcium-transporting ATPase, cytoplasmic domain N"/>
    <property type="match status" value="1"/>
</dbReference>
<evidence type="ECO:0000256" key="3">
    <source>
        <dbReference type="ARBA" id="ARBA00022692"/>
    </source>
</evidence>
<dbReference type="SUPFAM" id="SSF56784">
    <property type="entry name" value="HAD-like"/>
    <property type="match status" value="1"/>
</dbReference>
<dbReference type="SFLD" id="SFLDG00002">
    <property type="entry name" value="C1.7:_P-type_atpase_like"/>
    <property type="match status" value="1"/>
</dbReference>
<evidence type="ECO:0000256" key="8">
    <source>
        <dbReference type="ARBA" id="ARBA00022989"/>
    </source>
</evidence>
<dbReference type="PRINTS" id="PR00119">
    <property type="entry name" value="CATATPASE"/>
</dbReference>
<feature type="transmembrane region" description="Helical" evidence="10">
    <location>
        <begin position="12"/>
        <end position="32"/>
    </location>
</feature>
<dbReference type="PANTHER" id="PTHR43520:SF8">
    <property type="entry name" value="P-TYPE CU(+) TRANSPORTER"/>
    <property type="match status" value="1"/>
</dbReference>
<evidence type="ECO:0000256" key="4">
    <source>
        <dbReference type="ARBA" id="ARBA00022723"/>
    </source>
</evidence>
<dbReference type="RefSeq" id="WP_035940821.1">
    <property type="nucleotide sequence ID" value="NZ_AVPL01000116.1"/>
</dbReference>
<dbReference type="InterPro" id="IPR027256">
    <property type="entry name" value="P-typ_ATPase_IB"/>
</dbReference>
<evidence type="ECO:0000256" key="11">
    <source>
        <dbReference type="SAM" id="MobiDB-lite"/>
    </source>
</evidence>
<accession>A0A0A0JLD6</accession>
<keyword evidence="3 10" id="KW-0812">Transmembrane</keyword>
<proteinExistence type="inferred from homology"/>
<feature type="non-terminal residue" evidence="12">
    <location>
        <position position="1"/>
    </location>
</feature>
<keyword evidence="6 10" id="KW-0067">ATP-binding</keyword>
<dbReference type="Gene3D" id="1.20.1110.10">
    <property type="entry name" value="Calcium-transporting ATPase, transmembrane domain"/>
    <property type="match status" value="1"/>
</dbReference>
<dbReference type="PANTHER" id="PTHR43520">
    <property type="entry name" value="ATP7, ISOFORM B"/>
    <property type="match status" value="1"/>
</dbReference>
<dbReference type="InterPro" id="IPR001757">
    <property type="entry name" value="P_typ_ATPase"/>
</dbReference>
<dbReference type="EMBL" id="AVPL01000116">
    <property type="protein sequence ID" value="KGN36441.1"/>
    <property type="molecule type" value="Genomic_DNA"/>
</dbReference>
<keyword evidence="9 10" id="KW-0472">Membrane</keyword>
<dbReference type="GO" id="GO:0005886">
    <property type="term" value="C:plasma membrane"/>
    <property type="evidence" value="ECO:0007669"/>
    <property type="project" value="UniProtKB-SubCell"/>
</dbReference>
<feature type="transmembrane region" description="Helical" evidence="10">
    <location>
        <begin position="38"/>
        <end position="58"/>
    </location>
</feature>
<organism evidence="12 13">
    <name type="scientific">Knoellia aerolata DSM 18566</name>
    <dbReference type="NCBI Taxonomy" id="1385519"/>
    <lineage>
        <taxon>Bacteria</taxon>
        <taxon>Bacillati</taxon>
        <taxon>Actinomycetota</taxon>
        <taxon>Actinomycetes</taxon>
        <taxon>Micrococcales</taxon>
        <taxon>Intrasporangiaceae</taxon>
        <taxon>Knoellia</taxon>
    </lineage>
</organism>
<keyword evidence="10" id="KW-1003">Cell membrane</keyword>
<dbReference type="InterPro" id="IPR036412">
    <property type="entry name" value="HAD-like_sf"/>
</dbReference>
<comment type="similarity">
    <text evidence="2 10">Belongs to the cation transport ATPase (P-type) (TC 3.A.3) family. Type IB subfamily.</text>
</comment>
<dbReference type="InterPro" id="IPR023299">
    <property type="entry name" value="ATPase_P-typ_cyto_dom_N"/>
</dbReference>
<dbReference type="NCBIfam" id="TIGR01525">
    <property type="entry name" value="ATPase-IB_hvy"/>
    <property type="match status" value="1"/>
</dbReference>
<evidence type="ECO:0000256" key="5">
    <source>
        <dbReference type="ARBA" id="ARBA00022741"/>
    </source>
</evidence>
<evidence type="ECO:0000256" key="7">
    <source>
        <dbReference type="ARBA" id="ARBA00022967"/>
    </source>
</evidence>
<dbReference type="GO" id="GO:0012505">
    <property type="term" value="C:endomembrane system"/>
    <property type="evidence" value="ECO:0007669"/>
    <property type="project" value="UniProtKB-SubCell"/>
</dbReference>
<dbReference type="InterPro" id="IPR023298">
    <property type="entry name" value="ATPase_P-typ_TM_dom_sf"/>
</dbReference>
<evidence type="ECO:0000313" key="12">
    <source>
        <dbReference type="EMBL" id="KGN36441.1"/>
    </source>
</evidence>
<dbReference type="SFLD" id="SFLDS00003">
    <property type="entry name" value="Haloacid_Dehalogenase"/>
    <property type="match status" value="1"/>
</dbReference>
<dbReference type="GO" id="GO:0016887">
    <property type="term" value="F:ATP hydrolysis activity"/>
    <property type="evidence" value="ECO:0007669"/>
    <property type="project" value="InterPro"/>
</dbReference>
<dbReference type="GO" id="GO:0005524">
    <property type="term" value="F:ATP binding"/>
    <property type="evidence" value="ECO:0007669"/>
    <property type="project" value="UniProtKB-UniRule"/>
</dbReference>
<sequence>APGQRLADRAAFWLVLVALIGGVGTFLVWLAVGASVQVALLFAITVVVITCPDALGLATPTAIMVGTGLGAQRGVLFKNATALESAARIDTVVLDKTGTLTKGEPEVTDVVVADGTDEDELLRLVSAVERESEHPLAGAIVAYAGERGIARPAPSGFRNVPGHGAVATVDGHRVVVGNRKLMAQEGIDVGSLLGRREELAASGRTAVLVGVDGQGAGVIALADAVRETSEQAIRELHELGTEVVMLSGDNQATAERIARQLGIDTVIAEVLPGDKAAKVAELQAEGRKVAMVGDGVNDAPALAQADLGIAIGAGTDVAIETADLVLMRSDPLDVPIALRVGRGTLRKMRQNLGWAVGYNVIALPIAAGVFEPSLGLVLRPEIAALSMSGSSVIVAVNALLLKRLRLPAPAQTMAGAKPRQPAAEPAVHHGG</sequence>
<comment type="subcellular location">
    <subcellularLocation>
        <location evidence="10">Cell membrane</location>
    </subcellularLocation>
    <subcellularLocation>
        <location evidence="1">Endomembrane system</location>
        <topology evidence="1">Multi-pass membrane protein</topology>
    </subcellularLocation>
</comment>
<feature type="region of interest" description="Disordered" evidence="11">
    <location>
        <begin position="412"/>
        <end position="431"/>
    </location>
</feature>
<evidence type="ECO:0000256" key="10">
    <source>
        <dbReference type="RuleBase" id="RU362081"/>
    </source>
</evidence>
<dbReference type="eggNOG" id="COG2217">
    <property type="taxonomic scope" value="Bacteria"/>
</dbReference>
<dbReference type="NCBIfam" id="TIGR01494">
    <property type="entry name" value="ATPase_P-type"/>
    <property type="match status" value="1"/>
</dbReference>
<dbReference type="OrthoDB" id="7059309at2"/>
<keyword evidence="8 10" id="KW-1133">Transmembrane helix</keyword>
<comment type="caution">
    <text evidence="12">The sequence shown here is derived from an EMBL/GenBank/DDBJ whole genome shotgun (WGS) entry which is preliminary data.</text>
</comment>
<reference evidence="12 13" key="1">
    <citation type="submission" date="2013-08" db="EMBL/GenBank/DDBJ databases">
        <title>The genome sequence of Knoellia aerolata.</title>
        <authorList>
            <person name="Zhu W."/>
            <person name="Wang G."/>
        </authorList>
    </citation>
    <scope>NUCLEOTIDE SEQUENCE [LARGE SCALE GENOMIC DNA]</scope>
    <source>
        <strain evidence="12 13">DSM 18566</strain>
    </source>
</reference>
<dbReference type="GO" id="GO:0005507">
    <property type="term" value="F:copper ion binding"/>
    <property type="evidence" value="ECO:0007669"/>
    <property type="project" value="TreeGrafter"/>
</dbReference>
<dbReference type="InterPro" id="IPR018303">
    <property type="entry name" value="ATPase_P-typ_P_site"/>
</dbReference>
<dbReference type="PROSITE" id="PS00154">
    <property type="entry name" value="ATPASE_E1_E2"/>
    <property type="match status" value="1"/>
</dbReference>
<dbReference type="InterPro" id="IPR023214">
    <property type="entry name" value="HAD_sf"/>
</dbReference>
<gene>
    <name evidence="12" type="ORF">N801_01895</name>
</gene>
<keyword evidence="5 10" id="KW-0547">Nucleotide-binding</keyword>
<protein>
    <recommendedName>
        <fullName evidence="14">Haloacid dehalogenase</fullName>
    </recommendedName>
</protein>
<dbReference type="PRINTS" id="PR00120">
    <property type="entry name" value="HATPASE"/>
</dbReference>
<dbReference type="GO" id="GO:0043682">
    <property type="term" value="F:P-type divalent copper transporter activity"/>
    <property type="evidence" value="ECO:0007669"/>
    <property type="project" value="TreeGrafter"/>
</dbReference>
<evidence type="ECO:0000256" key="6">
    <source>
        <dbReference type="ARBA" id="ARBA00022840"/>
    </source>
</evidence>
<evidence type="ECO:0000313" key="13">
    <source>
        <dbReference type="Proteomes" id="UP000030013"/>
    </source>
</evidence>
<evidence type="ECO:0000256" key="2">
    <source>
        <dbReference type="ARBA" id="ARBA00006024"/>
    </source>
</evidence>
<comment type="caution">
    <text evidence="10">Lacks conserved residue(s) required for the propagation of feature annotation.</text>
</comment>
<name>A0A0A0JLD6_9MICO</name>
<dbReference type="Proteomes" id="UP000030013">
    <property type="component" value="Unassembled WGS sequence"/>
</dbReference>
<dbReference type="SFLD" id="SFLDF00027">
    <property type="entry name" value="p-type_atpase"/>
    <property type="match status" value="1"/>
</dbReference>
<evidence type="ECO:0008006" key="14">
    <source>
        <dbReference type="Google" id="ProtNLM"/>
    </source>
</evidence>